<evidence type="ECO:0000313" key="1">
    <source>
        <dbReference type="EMBL" id="KAF7353774.1"/>
    </source>
</evidence>
<dbReference type="EMBL" id="JACAZI010000008">
    <property type="protein sequence ID" value="KAF7353774.1"/>
    <property type="molecule type" value="Genomic_DNA"/>
</dbReference>
<evidence type="ECO:0000313" key="2">
    <source>
        <dbReference type="Proteomes" id="UP000620124"/>
    </source>
</evidence>
<organism evidence="1 2">
    <name type="scientific">Mycena venus</name>
    <dbReference type="NCBI Taxonomy" id="2733690"/>
    <lineage>
        <taxon>Eukaryota</taxon>
        <taxon>Fungi</taxon>
        <taxon>Dikarya</taxon>
        <taxon>Basidiomycota</taxon>
        <taxon>Agaricomycotina</taxon>
        <taxon>Agaricomycetes</taxon>
        <taxon>Agaricomycetidae</taxon>
        <taxon>Agaricales</taxon>
        <taxon>Marasmiineae</taxon>
        <taxon>Mycenaceae</taxon>
        <taxon>Mycena</taxon>
    </lineage>
</organism>
<reference evidence="1" key="1">
    <citation type="submission" date="2020-05" db="EMBL/GenBank/DDBJ databases">
        <title>Mycena genomes resolve the evolution of fungal bioluminescence.</title>
        <authorList>
            <person name="Tsai I.J."/>
        </authorList>
    </citation>
    <scope>NUCLEOTIDE SEQUENCE</scope>
    <source>
        <strain evidence="1">CCC161011</strain>
    </source>
</reference>
<dbReference type="Proteomes" id="UP000620124">
    <property type="component" value="Unassembled WGS sequence"/>
</dbReference>
<proteinExistence type="predicted"/>
<name>A0A8H6Y7C4_9AGAR</name>
<dbReference type="AlphaFoldDB" id="A0A8H6Y7C4"/>
<comment type="caution">
    <text evidence="1">The sequence shown here is derived from an EMBL/GenBank/DDBJ whole genome shotgun (WGS) entry which is preliminary data.</text>
</comment>
<keyword evidence="2" id="KW-1185">Reference proteome</keyword>
<accession>A0A8H6Y7C4</accession>
<protein>
    <submittedName>
        <fullName evidence="1">Uncharacterized protein</fullName>
    </submittedName>
</protein>
<sequence>MLAEENRIMISGGGRRGSTNFTAAFPPALLIPLPPPINNINSAPATPALATPTAPGINGGLPIVNATATRTACSLAWLKEFLTRLKLKLST</sequence>
<gene>
    <name evidence="1" type="ORF">MVEN_01062800</name>
</gene>